<evidence type="ECO:0000313" key="3">
    <source>
        <dbReference type="Proteomes" id="UP000176547"/>
    </source>
</evidence>
<accession>A0A1F5NF86</accession>
<organism evidence="2 3">
    <name type="scientific">Candidatus Doudnabacteria bacterium RIFCSPHIGHO2_01_52_17</name>
    <dbReference type="NCBI Taxonomy" id="1817820"/>
    <lineage>
        <taxon>Bacteria</taxon>
        <taxon>Candidatus Doudnaibacteriota</taxon>
    </lineage>
</organism>
<feature type="transmembrane region" description="Helical" evidence="1">
    <location>
        <begin position="95"/>
        <end position="111"/>
    </location>
</feature>
<comment type="caution">
    <text evidence="2">The sequence shown here is derived from an EMBL/GenBank/DDBJ whole genome shotgun (WGS) entry which is preliminary data.</text>
</comment>
<feature type="transmembrane region" description="Helical" evidence="1">
    <location>
        <begin position="71"/>
        <end position="88"/>
    </location>
</feature>
<keyword evidence="1" id="KW-1133">Transmembrane helix</keyword>
<feature type="transmembrane region" description="Helical" evidence="1">
    <location>
        <begin position="6"/>
        <end position="25"/>
    </location>
</feature>
<dbReference type="Proteomes" id="UP000176547">
    <property type="component" value="Unassembled WGS sequence"/>
</dbReference>
<feature type="transmembrane region" description="Helical" evidence="1">
    <location>
        <begin position="32"/>
        <end position="51"/>
    </location>
</feature>
<protein>
    <submittedName>
        <fullName evidence="2">Uncharacterized protein</fullName>
    </submittedName>
</protein>
<sequence length="119" mass="13700">MIQTATKLFYFVSYIIGLIALSLIGEYLDTQFVFYIIFSHFLSIVMFGLILRKFPVMLLSRGEVWSGWKSISMSLVLLIILIIIASYVEEFKINLFLYALPLGLLTAYPPYKFLVKNLA</sequence>
<name>A0A1F5NF86_9BACT</name>
<dbReference type="EMBL" id="MFEG01000010">
    <property type="protein sequence ID" value="OGE76351.1"/>
    <property type="molecule type" value="Genomic_DNA"/>
</dbReference>
<gene>
    <name evidence="2" type="ORF">A3K06_01870</name>
</gene>
<proteinExistence type="predicted"/>
<dbReference type="AlphaFoldDB" id="A0A1F5NF86"/>
<keyword evidence="1" id="KW-0812">Transmembrane</keyword>
<keyword evidence="1" id="KW-0472">Membrane</keyword>
<evidence type="ECO:0000313" key="2">
    <source>
        <dbReference type="EMBL" id="OGE76351.1"/>
    </source>
</evidence>
<reference evidence="2 3" key="1">
    <citation type="journal article" date="2016" name="Nat. Commun.">
        <title>Thousands of microbial genomes shed light on interconnected biogeochemical processes in an aquifer system.</title>
        <authorList>
            <person name="Anantharaman K."/>
            <person name="Brown C.T."/>
            <person name="Hug L.A."/>
            <person name="Sharon I."/>
            <person name="Castelle C.J."/>
            <person name="Probst A.J."/>
            <person name="Thomas B.C."/>
            <person name="Singh A."/>
            <person name="Wilkins M.J."/>
            <person name="Karaoz U."/>
            <person name="Brodie E.L."/>
            <person name="Williams K.H."/>
            <person name="Hubbard S.S."/>
            <person name="Banfield J.F."/>
        </authorList>
    </citation>
    <scope>NUCLEOTIDE SEQUENCE [LARGE SCALE GENOMIC DNA]</scope>
</reference>
<evidence type="ECO:0000256" key="1">
    <source>
        <dbReference type="SAM" id="Phobius"/>
    </source>
</evidence>